<dbReference type="PROSITE" id="PS50894">
    <property type="entry name" value="HPT"/>
    <property type="match status" value="1"/>
</dbReference>
<evidence type="ECO:0000313" key="4">
    <source>
        <dbReference type="EMBL" id="CAD8651466.1"/>
    </source>
</evidence>
<organism evidence="4">
    <name type="scientific">Cryptomonas curvata</name>
    <dbReference type="NCBI Taxonomy" id="233186"/>
    <lineage>
        <taxon>Eukaryota</taxon>
        <taxon>Cryptophyceae</taxon>
        <taxon>Cryptomonadales</taxon>
        <taxon>Cryptomonadaceae</taxon>
        <taxon>Cryptomonas</taxon>
    </lineage>
</organism>
<accession>A0A7S0MX26</accession>
<evidence type="ECO:0000256" key="1">
    <source>
        <dbReference type="PROSITE-ProRule" id="PRU00110"/>
    </source>
</evidence>
<feature type="domain" description="HPt" evidence="3">
    <location>
        <begin position="125"/>
        <end position="228"/>
    </location>
</feature>
<dbReference type="EMBL" id="HBEZ01049400">
    <property type="protein sequence ID" value="CAD8651466.1"/>
    <property type="molecule type" value="Transcribed_RNA"/>
</dbReference>
<comment type="caution">
    <text evidence="1">Lacks conserved residue(s) required for the propagation of feature annotation.</text>
</comment>
<protein>
    <recommendedName>
        <fullName evidence="3">HPt domain-containing protein</fullName>
    </recommendedName>
</protein>
<feature type="region of interest" description="Disordered" evidence="2">
    <location>
        <begin position="1"/>
        <end position="99"/>
    </location>
</feature>
<feature type="compositionally biased region" description="Polar residues" evidence="2">
    <location>
        <begin position="239"/>
        <end position="250"/>
    </location>
</feature>
<dbReference type="SUPFAM" id="SSF47226">
    <property type="entry name" value="Histidine-containing phosphotransfer domain, HPT domain"/>
    <property type="match status" value="1"/>
</dbReference>
<feature type="compositionally biased region" description="Polar residues" evidence="2">
    <location>
        <begin position="44"/>
        <end position="59"/>
    </location>
</feature>
<sequence length="490" mass="52567">MNYSEEDILDASVFDNSDVARHHDQQSSSSRSGSRMDTPEHSRLTQQLSDPSLAINSLDTELRDDEIHDPTTMTVRGEADEEYSGASSEVGNSKASKSPQTCEVEADLQKQVLDLEAVMDRCGGDLDLLHNVMDSFFEQGSLRIHTLNEALYTSDWDKLFFYAEFLRGSSQNVCAARVLDAVDRLLDTLTAFRSGFCSAHPNHEYTAADVQECKHKESSTMKDGVSAKERTSADAEHSASGSMSNQEGQSEAESTGVLLLKDAAALVAQEFVLALRSWKGQIEPHKDLGHLGPSLPGLESLVSLDDLGLSAGAMSTVAPAHRSWPPPPSQQQNATAALEANLDDFLACGGGQVAFRPEHFIDDDSETEEMDHGICDPLLASKVSVADRPLRAGAPGGALVDMGGFFRSVKTQLAVMHAGLLRGDTAAICGAAREARELAEGSGSKSIAVRALAIECKADAGTGLRMADVDALEQQIEAADAIWRSCRITV</sequence>
<proteinExistence type="predicted"/>
<gene>
    <name evidence="4" type="ORF">CCUR1050_LOCUS27167</name>
</gene>
<dbReference type="InterPro" id="IPR036641">
    <property type="entry name" value="HPT_dom_sf"/>
</dbReference>
<feature type="region of interest" description="Disordered" evidence="2">
    <location>
        <begin position="216"/>
        <end position="250"/>
    </location>
</feature>
<name>A0A7S0MX26_9CRYP</name>
<evidence type="ECO:0000256" key="2">
    <source>
        <dbReference type="SAM" id="MobiDB-lite"/>
    </source>
</evidence>
<dbReference type="AlphaFoldDB" id="A0A7S0MX26"/>
<evidence type="ECO:0000259" key="3">
    <source>
        <dbReference type="PROSITE" id="PS50894"/>
    </source>
</evidence>
<feature type="compositionally biased region" description="Basic and acidic residues" evidence="2">
    <location>
        <begin position="216"/>
        <end position="237"/>
    </location>
</feature>
<dbReference type="GO" id="GO:0000160">
    <property type="term" value="P:phosphorelay signal transduction system"/>
    <property type="evidence" value="ECO:0007669"/>
    <property type="project" value="InterPro"/>
</dbReference>
<feature type="compositionally biased region" description="Polar residues" evidence="2">
    <location>
        <begin position="85"/>
        <end position="99"/>
    </location>
</feature>
<dbReference type="Gene3D" id="1.20.120.160">
    <property type="entry name" value="HPT domain"/>
    <property type="match status" value="1"/>
</dbReference>
<reference evidence="4" key="1">
    <citation type="submission" date="2021-01" db="EMBL/GenBank/DDBJ databases">
        <authorList>
            <person name="Corre E."/>
            <person name="Pelletier E."/>
            <person name="Niang G."/>
            <person name="Scheremetjew M."/>
            <person name="Finn R."/>
            <person name="Kale V."/>
            <person name="Holt S."/>
            <person name="Cochrane G."/>
            <person name="Meng A."/>
            <person name="Brown T."/>
            <person name="Cohen L."/>
        </authorList>
    </citation>
    <scope>NUCLEOTIDE SEQUENCE</scope>
    <source>
        <strain evidence="4">CCAP979/52</strain>
    </source>
</reference>
<dbReference type="InterPro" id="IPR008207">
    <property type="entry name" value="Sig_transdc_His_kin_Hpt_dom"/>
</dbReference>